<organism evidence="5 6">
    <name type="scientific">Cellulomonas cellasea</name>
    <dbReference type="NCBI Taxonomy" id="43670"/>
    <lineage>
        <taxon>Bacteria</taxon>
        <taxon>Bacillati</taxon>
        <taxon>Actinomycetota</taxon>
        <taxon>Actinomycetes</taxon>
        <taxon>Micrococcales</taxon>
        <taxon>Cellulomonadaceae</taxon>
        <taxon>Cellulomonas</taxon>
    </lineage>
</organism>
<evidence type="ECO:0000259" key="4">
    <source>
        <dbReference type="Pfam" id="PF13191"/>
    </source>
</evidence>
<evidence type="ECO:0000313" key="6">
    <source>
        <dbReference type="Proteomes" id="UP000518206"/>
    </source>
</evidence>
<proteinExistence type="predicted"/>
<evidence type="ECO:0000313" key="5">
    <source>
        <dbReference type="EMBL" id="MBB2924657.1"/>
    </source>
</evidence>
<protein>
    <submittedName>
        <fullName evidence="5">Putative ATPase</fullName>
    </submittedName>
</protein>
<evidence type="ECO:0000256" key="1">
    <source>
        <dbReference type="ARBA" id="ARBA00022741"/>
    </source>
</evidence>
<dbReference type="GO" id="GO:0005524">
    <property type="term" value="F:ATP binding"/>
    <property type="evidence" value="ECO:0007669"/>
    <property type="project" value="UniProtKB-KW"/>
</dbReference>
<dbReference type="InterPro" id="IPR041664">
    <property type="entry name" value="AAA_16"/>
</dbReference>
<dbReference type="AlphaFoldDB" id="A0A7W4UI82"/>
<dbReference type="GO" id="GO:0004016">
    <property type="term" value="F:adenylate cyclase activity"/>
    <property type="evidence" value="ECO:0007669"/>
    <property type="project" value="TreeGrafter"/>
</dbReference>
<dbReference type="EMBL" id="JACHVX010000006">
    <property type="protein sequence ID" value="MBB2924657.1"/>
    <property type="molecule type" value="Genomic_DNA"/>
</dbReference>
<feature type="domain" description="Orc1-like AAA ATPase" evidence="4">
    <location>
        <begin position="12"/>
        <end position="178"/>
    </location>
</feature>
<dbReference type="GO" id="GO:0005737">
    <property type="term" value="C:cytoplasm"/>
    <property type="evidence" value="ECO:0007669"/>
    <property type="project" value="TreeGrafter"/>
</dbReference>
<feature type="region of interest" description="Disordered" evidence="3">
    <location>
        <begin position="1"/>
        <end position="27"/>
    </location>
</feature>
<gene>
    <name evidence="5" type="ORF">FHR80_003593</name>
</gene>
<evidence type="ECO:0000256" key="2">
    <source>
        <dbReference type="ARBA" id="ARBA00022840"/>
    </source>
</evidence>
<dbReference type="Pfam" id="PF13191">
    <property type="entry name" value="AAA_16"/>
    <property type="match status" value="1"/>
</dbReference>
<sequence>MSAHGEPGRDRPLVGRGPELDDLDDALSSVSAGSGSIMLLEGEAGVGKSSIAHAVRTTAHLLGLEVRSASASAVPRRPFALLADALLPARPVPGAEDALGPASSRAPSPVEEELAALLDGARDTPAAPAVVARTEELFTALVRRRGDSGPWLLVLDDLHLADEASLAVLYRLAREGAVERALLLATMRPVPRGAELATVVAAWTRAGARYVELRPLAPAAVVELAESRVGAPVGPALRGALATTGGNPRFVADLVRAIQDAGALVPMPPGGVDVAHDGWVGPLDALVVARLDYLGADVTALLARASVLGSSFVVGDLAELAELPVAHCWRVLRHALAAGVVHARGDRLAFRHDLVRTALYAGLDPAGRRDLHARAARALQEAGAPPAVVERHLHRTV</sequence>
<reference evidence="5 6" key="1">
    <citation type="submission" date="2020-08" db="EMBL/GenBank/DDBJ databases">
        <title>The Agave Microbiome: Exploring the role of microbial communities in plant adaptations to desert environments.</title>
        <authorList>
            <person name="Partida-Martinez L.P."/>
        </authorList>
    </citation>
    <scope>NUCLEOTIDE SEQUENCE [LARGE SCALE GENOMIC DNA]</scope>
    <source>
        <strain evidence="5 6">RAS26</strain>
    </source>
</reference>
<name>A0A7W4UI82_9CELL</name>
<dbReference type="PANTHER" id="PTHR16305">
    <property type="entry name" value="TESTICULAR SOLUBLE ADENYLYL CYCLASE"/>
    <property type="match status" value="1"/>
</dbReference>
<reference evidence="5 6" key="2">
    <citation type="submission" date="2020-08" db="EMBL/GenBank/DDBJ databases">
        <authorList>
            <person name="Partida-Martinez L."/>
            <person name="Huntemann M."/>
            <person name="Clum A."/>
            <person name="Wang J."/>
            <person name="Palaniappan K."/>
            <person name="Ritter S."/>
            <person name="Chen I.-M."/>
            <person name="Stamatis D."/>
            <person name="Reddy T."/>
            <person name="O'Malley R."/>
            <person name="Daum C."/>
            <person name="Shapiro N."/>
            <person name="Ivanova N."/>
            <person name="Kyrpides N."/>
            <person name="Woyke T."/>
        </authorList>
    </citation>
    <scope>NUCLEOTIDE SEQUENCE [LARGE SCALE GENOMIC DNA]</scope>
    <source>
        <strain evidence="5 6">RAS26</strain>
    </source>
</reference>
<evidence type="ECO:0000256" key="3">
    <source>
        <dbReference type="SAM" id="MobiDB-lite"/>
    </source>
</evidence>
<dbReference type="InterPro" id="IPR027417">
    <property type="entry name" value="P-loop_NTPase"/>
</dbReference>
<dbReference type="RefSeq" id="WP_183297456.1">
    <property type="nucleotide sequence ID" value="NZ_JACHVX010000006.1"/>
</dbReference>
<dbReference type="Proteomes" id="UP000518206">
    <property type="component" value="Unassembled WGS sequence"/>
</dbReference>
<keyword evidence="1" id="KW-0547">Nucleotide-binding</keyword>
<feature type="compositionally biased region" description="Basic and acidic residues" evidence="3">
    <location>
        <begin position="1"/>
        <end position="13"/>
    </location>
</feature>
<dbReference type="SUPFAM" id="SSF52540">
    <property type="entry name" value="P-loop containing nucleoside triphosphate hydrolases"/>
    <property type="match status" value="1"/>
</dbReference>
<dbReference type="Gene3D" id="3.40.50.300">
    <property type="entry name" value="P-loop containing nucleotide triphosphate hydrolases"/>
    <property type="match status" value="1"/>
</dbReference>
<keyword evidence="2" id="KW-0067">ATP-binding</keyword>
<comment type="caution">
    <text evidence="5">The sequence shown here is derived from an EMBL/GenBank/DDBJ whole genome shotgun (WGS) entry which is preliminary data.</text>
</comment>
<accession>A0A7W4UI82</accession>
<dbReference type="PANTHER" id="PTHR16305:SF35">
    <property type="entry name" value="TRANSCRIPTIONAL ACTIVATOR DOMAIN"/>
    <property type="match status" value="1"/>
</dbReference>